<evidence type="ECO:0000256" key="2">
    <source>
        <dbReference type="ARBA" id="ARBA00022679"/>
    </source>
</evidence>
<organism evidence="10 11">
    <name type="scientific">Haemonchus contortus</name>
    <name type="common">Barber pole worm</name>
    <dbReference type="NCBI Taxonomy" id="6289"/>
    <lineage>
        <taxon>Eukaryota</taxon>
        <taxon>Metazoa</taxon>
        <taxon>Ecdysozoa</taxon>
        <taxon>Nematoda</taxon>
        <taxon>Chromadorea</taxon>
        <taxon>Rhabditida</taxon>
        <taxon>Rhabditina</taxon>
        <taxon>Rhabditomorpha</taxon>
        <taxon>Strongyloidea</taxon>
        <taxon>Trichostrongylidae</taxon>
        <taxon>Haemonchus</taxon>
    </lineage>
</organism>
<keyword evidence="10" id="KW-1185">Reference proteome</keyword>
<accession>A0A7I4Z6K0</accession>
<evidence type="ECO:0000256" key="6">
    <source>
        <dbReference type="ARBA" id="ARBA00022801"/>
    </source>
</evidence>
<dbReference type="InterPro" id="IPR043128">
    <property type="entry name" value="Rev_trsase/Diguanyl_cyclase"/>
</dbReference>
<reference evidence="11" key="1">
    <citation type="submission" date="2020-12" db="UniProtKB">
        <authorList>
            <consortium name="WormBaseParasite"/>
        </authorList>
    </citation>
    <scope>IDENTIFICATION</scope>
    <source>
        <strain evidence="11">MHco3</strain>
    </source>
</reference>
<dbReference type="CDD" id="cd01647">
    <property type="entry name" value="RT_LTR"/>
    <property type="match status" value="1"/>
</dbReference>
<dbReference type="InterPro" id="IPR000477">
    <property type="entry name" value="RT_dom"/>
</dbReference>
<dbReference type="Gene3D" id="3.10.20.370">
    <property type="match status" value="1"/>
</dbReference>
<dbReference type="OrthoDB" id="5920491at2759"/>
<dbReference type="Pfam" id="PF00078">
    <property type="entry name" value="RVT_1"/>
    <property type="match status" value="1"/>
</dbReference>
<dbReference type="SUPFAM" id="SSF56672">
    <property type="entry name" value="DNA/RNA polymerases"/>
    <property type="match status" value="1"/>
</dbReference>
<dbReference type="FunFam" id="3.30.70.270:FF:000020">
    <property type="entry name" value="Transposon Tf2-6 polyprotein-like Protein"/>
    <property type="match status" value="1"/>
</dbReference>
<dbReference type="InterPro" id="IPR043502">
    <property type="entry name" value="DNA/RNA_pol_sf"/>
</dbReference>
<dbReference type="Pfam" id="PF17917">
    <property type="entry name" value="RT_RNaseH"/>
    <property type="match status" value="1"/>
</dbReference>
<feature type="region of interest" description="Disordered" evidence="8">
    <location>
        <begin position="668"/>
        <end position="688"/>
    </location>
</feature>
<keyword evidence="5" id="KW-0255">Endonuclease</keyword>
<dbReference type="Gene3D" id="3.30.70.270">
    <property type="match status" value="2"/>
</dbReference>
<keyword evidence="2" id="KW-0808">Transferase</keyword>
<proteinExistence type="predicted"/>
<evidence type="ECO:0000313" key="11">
    <source>
        <dbReference type="WBParaSite" id="HCON_00181730-00001"/>
    </source>
</evidence>
<dbReference type="CDD" id="cd09274">
    <property type="entry name" value="RNase_HI_RT_Ty3"/>
    <property type="match status" value="1"/>
</dbReference>
<dbReference type="WBParaSite" id="HCON_00181730-00001">
    <property type="protein sequence ID" value="HCON_00181730-00001"/>
    <property type="gene ID" value="HCON_00181730"/>
</dbReference>
<evidence type="ECO:0000256" key="8">
    <source>
        <dbReference type="SAM" id="MobiDB-lite"/>
    </source>
</evidence>
<dbReference type="Proteomes" id="UP000025227">
    <property type="component" value="Unplaced"/>
</dbReference>
<dbReference type="InterPro" id="IPR050951">
    <property type="entry name" value="Retrovirus_Pol_polyprotein"/>
</dbReference>
<keyword evidence="7" id="KW-0695">RNA-directed DNA polymerase</keyword>
<keyword evidence="4" id="KW-0540">Nuclease</keyword>
<evidence type="ECO:0000256" key="1">
    <source>
        <dbReference type="ARBA" id="ARBA00012493"/>
    </source>
</evidence>
<dbReference type="EC" id="2.7.7.49" evidence="1"/>
<dbReference type="PANTHER" id="PTHR37984">
    <property type="entry name" value="PROTEIN CBG26694"/>
    <property type="match status" value="1"/>
</dbReference>
<dbReference type="InterPro" id="IPR041373">
    <property type="entry name" value="RT_RNaseH"/>
</dbReference>
<dbReference type="FunFam" id="3.30.70.270:FF:000003">
    <property type="entry name" value="Transposon Ty3-G Gag-Pol polyprotein"/>
    <property type="match status" value="1"/>
</dbReference>
<dbReference type="PANTHER" id="PTHR37984:SF5">
    <property type="entry name" value="PROTEIN NYNRIN-LIKE"/>
    <property type="match status" value="1"/>
</dbReference>
<dbReference type="GO" id="GO:0016787">
    <property type="term" value="F:hydrolase activity"/>
    <property type="evidence" value="ECO:0007669"/>
    <property type="project" value="UniProtKB-KW"/>
</dbReference>
<evidence type="ECO:0000256" key="5">
    <source>
        <dbReference type="ARBA" id="ARBA00022759"/>
    </source>
</evidence>
<evidence type="ECO:0000256" key="4">
    <source>
        <dbReference type="ARBA" id="ARBA00022722"/>
    </source>
</evidence>
<keyword evidence="6" id="KW-0378">Hydrolase</keyword>
<evidence type="ECO:0000256" key="7">
    <source>
        <dbReference type="ARBA" id="ARBA00022918"/>
    </source>
</evidence>
<sequence>MVVCREQRAPMQREMVEEDINEVLMEEQQNTPPELKHAIEERCRKTHNEEDISARRSKQVKYEHAVQNMSADSRNIAFQETACPTGPTSACSWQKHGTTQRATSAHVDTEGCRSLGMSTREVTGASDLIGTQIVMEINLLEESYKALVDTGVTPFGLITSPPVFQRFMNTVLGDLLGCEVFCYIDDIMVCTTSKQRHLQLLEEVFQRLTKAGLRLKAKKCHLLKSKVAFLGHVIDGDGVHMDPEKVSVIQDYPVPQTVKQLRSFLGMASFYRKFCLGFSKQESCLFSLTSSKKKWSWEKEHQEAFQKMKDMICSAQVLKQPDVDAARSGTKPFCICTDASTYGLGAVLSQEGEDKQIHPIFFASKSLSKAEKRYHVTDLEALAVVFAIRRFHMFIYGLPTIIMTNHQPLTALFKRTNVSPRVLRWSLELQRYNLEIRYVKGKANVVADALSRSVPTAMELESLEGENEAVVNAATVEEESEWMKELRNDPQLGELIGMIEKEEWDQEVRMTGEKYPSRVADFALEGKGLKRGAMLLSLADKGHLQFQCVDDCFAKTTLSDIEGIQFPGAYGGQPFGDPWTAWKTASIFIRKELNTMQKVELVRNRAVSLDTEALRKVLMVAYSVCTEWTEFICTTRSIAKHESIDQNCVIDFYRIAFEDLKKELQKDEREARSLRKGPTGFAAPKRLC</sequence>
<evidence type="ECO:0000259" key="9">
    <source>
        <dbReference type="PROSITE" id="PS50878"/>
    </source>
</evidence>
<protein>
    <recommendedName>
        <fullName evidence="1">RNA-directed DNA polymerase</fullName>
        <ecNumber evidence="1">2.7.7.49</ecNumber>
    </recommendedName>
</protein>
<feature type="domain" description="Reverse transcriptase" evidence="9">
    <location>
        <begin position="1"/>
        <end position="234"/>
    </location>
</feature>
<keyword evidence="3" id="KW-0548">Nucleotidyltransferase</keyword>
<dbReference type="GO" id="GO:0003964">
    <property type="term" value="F:RNA-directed DNA polymerase activity"/>
    <property type="evidence" value="ECO:0007669"/>
    <property type="project" value="UniProtKB-KW"/>
</dbReference>
<dbReference type="AlphaFoldDB" id="A0A7I4Z6K0"/>
<evidence type="ECO:0000313" key="10">
    <source>
        <dbReference type="Proteomes" id="UP000025227"/>
    </source>
</evidence>
<name>A0A7I4Z6K0_HAECO</name>
<dbReference type="PROSITE" id="PS50878">
    <property type="entry name" value="RT_POL"/>
    <property type="match status" value="1"/>
</dbReference>
<dbReference type="GO" id="GO:0004519">
    <property type="term" value="F:endonuclease activity"/>
    <property type="evidence" value="ECO:0007669"/>
    <property type="project" value="UniProtKB-KW"/>
</dbReference>
<dbReference type="FunFam" id="3.10.20.370:FF:000001">
    <property type="entry name" value="Retrovirus-related Pol polyprotein from transposon 17.6-like protein"/>
    <property type="match status" value="1"/>
</dbReference>
<evidence type="ECO:0000256" key="3">
    <source>
        <dbReference type="ARBA" id="ARBA00022695"/>
    </source>
</evidence>